<dbReference type="Proteomes" id="UP001283361">
    <property type="component" value="Unassembled WGS sequence"/>
</dbReference>
<name>A0AAE1EAM8_9GAST</name>
<evidence type="ECO:0000313" key="2">
    <source>
        <dbReference type="EMBL" id="KAK3800594.1"/>
    </source>
</evidence>
<organism evidence="2 3">
    <name type="scientific">Elysia crispata</name>
    <name type="common">lettuce slug</name>
    <dbReference type="NCBI Taxonomy" id="231223"/>
    <lineage>
        <taxon>Eukaryota</taxon>
        <taxon>Metazoa</taxon>
        <taxon>Spiralia</taxon>
        <taxon>Lophotrochozoa</taxon>
        <taxon>Mollusca</taxon>
        <taxon>Gastropoda</taxon>
        <taxon>Heterobranchia</taxon>
        <taxon>Euthyneura</taxon>
        <taxon>Panpulmonata</taxon>
        <taxon>Sacoglossa</taxon>
        <taxon>Placobranchoidea</taxon>
        <taxon>Plakobranchidae</taxon>
        <taxon>Elysia</taxon>
    </lineage>
</organism>
<keyword evidence="1" id="KW-1133">Transmembrane helix</keyword>
<proteinExistence type="predicted"/>
<dbReference type="EMBL" id="JAWDGP010000434">
    <property type="protein sequence ID" value="KAK3800594.1"/>
    <property type="molecule type" value="Genomic_DNA"/>
</dbReference>
<dbReference type="AlphaFoldDB" id="A0AAE1EAM8"/>
<sequence length="81" mass="9084">MATQTSGKLVLIRPEPPQLVLAVNRGKWKTRCQLFLCGLTIQVITISVIYAKGHNSTYARRSLHASIKLDPVTYQGRKLMC</sequence>
<comment type="caution">
    <text evidence="2">The sequence shown here is derived from an EMBL/GenBank/DDBJ whole genome shotgun (WGS) entry which is preliminary data.</text>
</comment>
<protein>
    <submittedName>
        <fullName evidence="2">Uncharacterized protein</fullName>
    </submittedName>
</protein>
<evidence type="ECO:0000313" key="3">
    <source>
        <dbReference type="Proteomes" id="UP001283361"/>
    </source>
</evidence>
<keyword evidence="1" id="KW-0812">Transmembrane</keyword>
<accession>A0AAE1EAM8</accession>
<feature type="transmembrane region" description="Helical" evidence="1">
    <location>
        <begin position="33"/>
        <end position="51"/>
    </location>
</feature>
<gene>
    <name evidence="2" type="ORF">RRG08_014260</name>
</gene>
<evidence type="ECO:0000256" key="1">
    <source>
        <dbReference type="SAM" id="Phobius"/>
    </source>
</evidence>
<keyword evidence="1" id="KW-0472">Membrane</keyword>
<reference evidence="2" key="1">
    <citation type="journal article" date="2023" name="G3 (Bethesda)">
        <title>A reference genome for the long-term kleptoplast-retaining sea slug Elysia crispata morphotype clarki.</title>
        <authorList>
            <person name="Eastman K.E."/>
            <person name="Pendleton A.L."/>
            <person name="Shaikh M.A."/>
            <person name="Suttiyut T."/>
            <person name="Ogas R."/>
            <person name="Tomko P."/>
            <person name="Gavelis G."/>
            <person name="Widhalm J.R."/>
            <person name="Wisecaver J.H."/>
        </authorList>
    </citation>
    <scope>NUCLEOTIDE SEQUENCE</scope>
    <source>
        <strain evidence="2">ECLA1</strain>
    </source>
</reference>
<keyword evidence="3" id="KW-1185">Reference proteome</keyword>